<dbReference type="KEGG" id="oml:112152544"/>
<reference evidence="11" key="2">
    <citation type="submission" date="2025-09" db="UniProtKB">
        <authorList>
            <consortium name="Ensembl"/>
        </authorList>
    </citation>
    <scope>IDENTIFICATION</scope>
</reference>
<dbReference type="Ensembl" id="ENSOMET00000035860.1">
    <property type="protein sequence ID" value="ENSOMEP00000019858.1"/>
    <property type="gene ID" value="ENSOMEG00000021658.1"/>
</dbReference>
<proteinExistence type="inferred from homology"/>
<feature type="compositionally biased region" description="Basic and acidic residues" evidence="10">
    <location>
        <begin position="164"/>
        <end position="177"/>
    </location>
</feature>
<dbReference type="Pfam" id="PF05914">
    <property type="entry name" value="RIB43A"/>
    <property type="match status" value="2"/>
</dbReference>
<comment type="subunit">
    <text evidence="9">Microtubule inner protein component of sperm flagellar doublet microtubules.</text>
</comment>
<evidence type="ECO:0000256" key="8">
    <source>
        <dbReference type="ARBA" id="ARBA00023273"/>
    </source>
</evidence>
<name>A0A3B3CPQ9_ORYME</name>
<evidence type="ECO:0000313" key="11">
    <source>
        <dbReference type="Ensembl" id="ENSOMEP00000019858.1"/>
    </source>
</evidence>
<evidence type="ECO:0000256" key="5">
    <source>
        <dbReference type="ARBA" id="ARBA00023054"/>
    </source>
</evidence>
<organism evidence="11 12">
    <name type="scientific">Oryzias melastigma</name>
    <name type="common">Marine medaka</name>
    <dbReference type="NCBI Taxonomy" id="30732"/>
    <lineage>
        <taxon>Eukaryota</taxon>
        <taxon>Metazoa</taxon>
        <taxon>Chordata</taxon>
        <taxon>Craniata</taxon>
        <taxon>Vertebrata</taxon>
        <taxon>Euteleostomi</taxon>
        <taxon>Actinopterygii</taxon>
        <taxon>Neopterygii</taxon>
        <taxon>Teleostei</taxon>
        <taxon>Neoteleostei</taxon>
        <taxon>Acanthomorphata</taxon>
        <taxon>Ovalentaria</taxon>
        <taxon>Atherinomorphae</taxon>
        <taxon>Beloniformes</taxon>
        <taxon>Adrianichthyidae</taxon>
        <taxon>Oryziinae</taxon>
        <taxon>Oryzias</taxon>
    </lineage>
</organism>
<dbReference type="RefSeq" id="XP_024137961.1">
    <property type="nucleotide sequence ID" value="XM_024282193.2"/>
</dbReference>
<dbReference type="OMA" id="NLCRAIN"/>
<dbReference type="AlphaFoldDB" id="A0A3B3CPQ9"/>
<feature type="region of interest" description="Disordered" evidence="10">
    <location>
        <begin position="131"/>
        <end position="177"/>
    </location>
</feature>
<accession>A0A3B3CPQ9</accession>
<keyword evidence="12" id="KW-1185">Reference proteome</keyword>
<evidence type="ECO:0000256" key="7">
    <source>
        <dbReference type="ARBA" id="ARBA00023212"/>
    </source>
</evidence>
<dbReference type="PaxDb" id="30732-ENSOMEP00000019858"/>
<keyword evidence="7" id="KW-0206">Cytoskeleton</keyword>
<dbReference type="PANTHER" id="PTHR14517:SF10">
    <property type="entry name" value="RIB43A-LIKE WITH COILED-COILS PROTEIN 2"/>
    <property type="match status" value="1"/>
</dbReference>
<evidence type="ECO:0000256" key="10">
    <source>
        <dbReference type="SAM" id="MobiDB-lite"/>
    </source>
</evidence>
<evidence type="ECO:0000256" key="6">
    <source>
        <dbReference type="ARBA" id="ARBA00023069"/>
    </source>
</evidence>
<evidence type="ECO:0000313" key="12">
    <source>
        <dbReference type="Proteomes" id="UP000261560"/>
    </source>
</evidence>
<dbReference type="STRING" id="30732.ENSOMEP00000019858"/>
<dbReference type="PANTHER" id="PTHR14517">
    <property type="entry name" value="RIB43A-RELATED"/>
    <property type="match status" value="1"/>
</dbReference>
<keyword evidence="8" id="KW-0966">Cell projection</keyword>
<keyword evidence="5" id="KW-0175">Coiled coil</keyword>
<comment type="subcellular location">
    <subcellularLocation>
        <location evidence="1">Cytoplasm</location>
        <location evidence="1">Cytoskeleton</location>
        <location evidence="1">Flagellum axoneme</location>
    </subcellularLocation>
</comment>
<protein>
    <submittedName>
        <fullName evidence="11">RIB43A domain with coiled-coils 2</fullName>
    </submittedName>
</protein>
<dbReference type="OrthoDB" id="429119at2759"/>
<evidence type="ECO:0000256" key="3">
    <source>
        <dbReference type="ARBA" id="ARBA00022490"/>
    </source>
</evidence>
<keyword evidence="3" id="KW-0963">Cytoplasm</keyword>
<dbReference type="Proteomes" id="UP000261560">
    <property type="component" value="Unplaced"/>
</dbReference>
<evidence type="ECO:0000256" key="2">
    <source>
        <dbReference type="ARBA" id="ARBA00006875"/>
    </source>
</evidence>
<dbReference type="GeneID" id="112152544"/>
<sequence length="344" mass="40866">MQNIDLTSERAARLILERRRDREAERRERVFNDKVRTVGVDREALDEQVQERKRQEEKVKQEQAAFDADAIHQSRAAGVLQIRRMKQKHELEEALHAFRSQNQQAWTRTEFDLNDPDRWRKMDPSDAQMILPGLVGEDPTKSSRHQRQKEQLREWLVQQQAEQETSRGQRELEDQKYNQSREEILNTAGERLHLQKEQRKEAAIATKNYNLAMIEEKHQLKEQNDPDYVLESAAVPGFSPSADVRPPPETVQQVIRFQKYQIQEKKRLELERKQEDERFDRVRLDSARAALLMERRQARISKQLRRQLDSTNVHLAQTHKQQKPDIERGQIDESFFSKFNTCSR</sequence>
<reference evidence="11" key="1">
    <citation type="submission" date="2025-08" db="UniProtKB">
        <authorList>
            <consortium name="Ensembl"/>
        </authorList>
    </citation>
    <scope>IDENTIFICATION</scope>
</reference>
<evidence type="ECO:0000256" key="1">
    <source>
        <dbReference type="ARBA" id="ARBA00004611"/>
    </source>
</evidence>
<dbReference type="CTD" id="26150"/>
<keyword evidence="6" id="KW-0969">Cilium</keyword>
<dbReference type="GeneTree" id="ENSGT00390000010825"/>
<keyword evidence="4" id="KW-0282">Flagellum</keyword>
<dbReference type="InterPro" id="IPR008805">
    <property type="entry name" value="RIB43A"/>
</dbReference>
<evidence type="ECO:0000256" key="4">
    <source>
        <dbReference type="ARBA" id="ARBA00022846"/>
    </source>
</evidence>
<evidence type="ECO:0000256" key="9">
    <source>
        <dbReference type="ARBA" id="ARBA00046435"/>
    </source>
</evidence>
<comment type="similarity">
    <text evidence="2">Belongs to the RIB43A family.</text>
</comment>